<dbReference type="SMART" id="SM00903">
    <property type="entry name" value="Flavin_Reduct"/>
    <property type="match status" value="1"/>
</dbReference>
<dbReference type="GO" id="GO:0016646">
    <property type="term" value="F:oxidoreductase activity, acting on the CH-NH group of donors, NAD or NADP as acceptor"/>
    <property type="evidence" value="ECO:0007669"/>
    <property type="project" value="UniProtKB-ARBA"/>
</dbReference>
<dbReference type="Proteomes" id="UP000268469">
    <property type="component" value="Unassembled WGS sequence"/>
</dbReference>
<accession>A0A660SHA4</accession>
<dbReference type="GO" id="GO:0010181">
    <property type="term" value="F:FMN binding"/>
    <property type="evidence" value="ECO:0007669"/>
    <property type="project" value="InterPro"/>
</dbReference>
<dbReference type="PANTHER" id="PTHR43567:SF1">
    <property type="entry name" value="FLAVOREDOXIN"/>
    <property type="match status" value="1"/>
</dbReference>
<comment type="similarity">
    <text evidence="3">Belongs to the flavoredoxin family.</text>
</comment>
<comment type="cofactor">
    <cofactor evidence="1">
        <name>FMN</name>
        <dbReference type="ChEBI" id="CHEBI:58210"/>
    </cofactor>
</comment>
<evidence type="ECO:0000313" key="5">
    <source>
        <dbReference type="EMBL" id="RKX69381.1"/>
    </source>
</evidence>
<dbReference type="InterPro" id="IPR012349">
    <property type="entry name" value="Split_barrel_FMN-bd"/>
</dbReference>
<evidence type="ECO:0000259" key="4">
    <source>
        <dbReference type="SMART" id="SM00903"/>
    </source>
</evidence>
<sequence length="173" mass="19376">MKIEVRSNHTRIIHPKHTYLVTSISKDGKGNVCAVAWASPVSHDPPLLMIALQHGHKTTANIKETGIFTINIPSYKLRDQVIAAGTRSGWDVDKIETIPLTFKEGKTGCPVIEECIGWVECTVRDRYRCGDHTVFVGEVISTMAEETHWKGYWDNPEILLHYGGDQFGMGKKT</sequence>
<name>A0A660SHA4_UNCW3</name>
<dbReference type="InterPro" id="IPR052174">
    <property type="entry name" value="Flavoredoxin"/>
</dbReference>
<keyword evidence="2" id="KW-0285">Flavoprotein</keyword>
<dbReference type="PANTHER" id="PTHR43567">
    <property type="entry name" value="FLAVOREDOXIN-RELATED-RELATED"/>
    <property type="match status" value="1"/>
</dbReference>
<gene>
    <name evidence="5" type="ORF">DRP53_08335</name>
</gene>
<dbReference type="AlphaFoldDB" id="A0A660SHA4"/>
<evidence type="ECO:0000256" key="3">
    <source>
        <dbReference type="ARBA" id="ARBA00038054"/>
    </source>
</evidence>
<dbReference type="Pfam" id="PF01613">
    <property type="entry name" value="Flavin_Reduct"/>
    <property type="match status" value="1"/>
</dbReference>
<organism evidence="5 6">
    <name type="scientific">candidate division WOR-3 bacterium</name>
    <dbReference type="NCBI Taxonomy" id="2052148"/>
    <lineage>
        <taxon>Bacteria</taxon>
        <taxon>Bacteria division WOR-3</taxon>
    </lineage>
</organism>
<evidence type="ECO:0000256" key="1">
    <source>
        <dbReference type="ARBA" id="ARBA00001917"/>
    </source>
</evidence>
<feature type="domain" description="Flavin reductase like" evidence="4">
    <location>
        <begin position="11"/>
        <end position="155"/>
    </location>
</feature>
<dbReference type="SUPFAM" id="SSF50475">
    <property type="entry name" value="FMN-binding split barrel"/>
    <property type="match status" value="1"/>
</dbReference>
<evidence type="ECO:0000256" key="2">
    <source>
        <dbReference type="ARBA" id="ARBA00022630"/>
    </source>
</evidence>
<dbReference type="Gene3D" id="2.30.110.10">
    <property type="entry name" value="Electron Transport, Fmn-binding Protein, Chain A"/>
    <property type="match status" value="1"/>
</dbReference>
<dbReference type="EMBL" id="QNBE01000088">
    <property type="protein sequence ID" value="RKX69381.1"/>
    <property type="molecule type" value="Genomic_DNA"/>
</dbReference>
<proteinExistence type="inferred from homology"/>
<reference evidence="5 6" key="1">
    <citation type="submission" date="2018-06" db="EMBL/GenBank/DDBJ databases">
        <title>Extensive metabolic versatility and redundancy in microbially diverse, dynamic hydrothermal sediments.</title>
        <authorList>
            <person name="Dombrowski N."/>
            <person name="Teske A."/>
            <person name="Baker B.J."/>
        </authorList>
    </citation>
    <scope>NUCLEOTIDE SEQUENCE [LARGE SCALE GENOMIC DNA]</scope>
    <source>
        <strain evidence="5">B36_G15</strain>
    </source>
</reference>
<protein>
    <recommendedName>
        <fullName evidence="4">Flavin reductase like domain-containing protein</fullName>
    </recommendedName>
</protein>
<dbReference type="InterPro" id="IPR002563">
    <property type="entry name" value="Flavin_Rdtase-like_dom"/>
</dbReference>
<comment type="caution">
    <text evidence="5">The sequence shown here is derived from an EMBL/GenBank/DDBJ whole genome shotgun (WGS) entry which is preliminary data.</text>
</comment>
<evidence type="ECO:0000313" key="6">
    <source>
        <dbReference type="Proteomes" id="UP000268469"/>
    </source>
</evidence>